<evidence type="ECO:0000313" key="3">
    <source>
        <dbReference type="Proteomes" id="UP001642540"/>
    </source>
</evidence>
<sequence>MLTFQLKNNGTCSSGEIMKTSMNRSSNGNNTMRAANKTIQRGRKPVPEKWIIGIVVLVTSIFFDSAYCDVMCYECAWQGSTPLPSTADGVSDVCRPHNFNVHVVHKIKCANGCLKQVLYEFGENDPPGARSGQNSNINSSNSNATTNRSRTLNTDNMTFYVRGCQKNKKTRETCENKSFHDQVYAEECVCLSDYCNGEKSGATSTRPFFKFTPNHGSNQPLHLTIFQNIDLIACILILSVTTNKILTLFSQ</sequence>
<organism evidence="2 3">
    <name type="scientific">Orchesella dallaii</name>
    <dbReference type="NCBI Taxonomy" id="48710"/>
    <lineage>
        <taxon>Eukaryota</taxon>
        <taxon>Metazoa</taxon>
        <taxon>Ecdysozoa</taxon>
        <taxon>Arthropoda</taxon>
        <taxon>Hexapoda</taxon>
        <taxon>Collembola</taxon>
        <taxon>Entomobryomorpha</taxon>
        <taxon>Entomobryoidea</taxon>
        <taxon>Orchesellidae</taxon>
        <taxon>Orchesellinae</taxon>
        <taxon>Orchesella</taxon>
    </lineage>
</organism>
<keyword evidence="3" id="KW-1185">Reference proteome</keyword>
<feature type="region of interest" description="Disordered" evidence="1">
    <location>
        <begin position="125"/>
        <end position="149"/>
    </location>
</feature>
<gene>
    <name evidence="2" type="ORF">ODALV1_LOCUS19000</name>
</gene>
<proteinExistence type="predicted"/>
<accession>A0ABP1R668</accession>
<reference evidence="2 3" key="1">
    <citation type="submission" date="2024-08" db="EMBL/GenBank/DDBJ databases">
        <authorList>
            <person name="Cucini C."/>
            <person name="Frati F."/>
        </authorList>
    </citation>
    <scope>NUCLEOTIDE SEQUENCE [LARGE SCALE GENOMIC DNA]</scope>
</reference>
<dbReference type="EMBL" id="CAXLJM020000062">
    <property type="protein sequence ID" value="CAL8120505.1"/>
    <property type="molecule type" value="Genomic_DNA"/>
</dbReference>
<name>A0ABP1R668_9HEXA</name>
<evidence type="ECO:0000256" key="1">
    <source>
        <dbReference type="SAM" id="MobiDB-lite"/>
    </source>
</evidence>
<evidence type="ECO:0000313" key="2">
    <source>
        <dbReference type="EMBL" id="CAL8120505.1"/>
    </source>
</evidence>
<evidence type="ECO:0008006" key="4">
    <source>
        <dbReference type="Google" id="ProtNLM"/>
    </source>
</evidence>
<dbReference type="Proteomes" id="UP001642540">
    <property type="component" value="Unassembled WGS sequence"/>
</dbReference>
<feature type="compositionally biased region" description="Low complexity" evidence="1">
    <location>
        <begin position="130"/>
        <end position="149"/>
    </location>
</feature>
<comment type="caution">
    <text evidence="2">The sequence shown here is derived from an EMBL/GenBank/DDBJ whole genome shotgun (WGS) entry which is preliminary data.</text>
</comment>
<protein>
    <recommendedName>
        <fullName evidence="4">Protein sleepless</fullName>
    </recommendedName>
</protein>